<evidence type="ECO:0000313" key="1">
    <source>
        <dbReference type="EMBL" id="RJF69886.1"/>
    </source>
</evidence>
<dbReference type="EMBL" id="QYUJ01000017">
    <property type="protein sequence ID" value="RJF69886.1"/>
    <property type="molecule type" value="Genomic_DNA"/>
</dbReference>
<accession>A0A418V1U1</accession>
<dbReference type="AlphaFoldDB" id="A0A418V1U1"/>
<evidence type="ECO:0000313" key="2">
    <source>
        <dbReference type="Proteomes" id="UP000286287"/>
    </source>
</evidence>
<keyword evidence="2" id="KW-1185">Reference proteome</keyword>
<protein>
    <submittedName>
        <fullName evidence="1">Uncharacterized protein</fullName>
    </submittedName>
</protein>
<comment type="caution">
    <text evidence="1">The sequence shown here is derived from an EMBL/GenBank/DDBJ whole genome shotgun (WGS) entry which is preliminary data.</text>
</comment>
<proteinExistence type="predicted"/>
<dbReference type="Proteomes" id="UP000286287">
    <property type="component" value="Unassembled WGS sequence"/>
</dbReference>
<dbReference type="Pfam" id="PF07931">
    <property type="entry name" value="CPT"/>
    <property type="match status" value="1"/>
</dbReference>
<gene>
    <name evidence="1" type="ORF">D3875_20330</name>
</gene>
<sequence>MFFWVGRRSGPLQEALLDLRVLCVGVHCQPEVGEAREQARGDA</sequence>
<reference evidence="1 2" key="1">
    <citation type="submission" date="2018-09" db="EMBL/GenBank/DDBJ databases">
        <authorList>
            <person name="Zhu H."/>
        </authorList>
    </citation>
    <scope>NUCLEOTIDE SEQUENCE [LARGE SCALE GENOMIC DNA]</scope>
    <source>
        <strain evidence="1 2">K2S05-167</strain>
    </source>
</reference>
<organism evidence="1 2">
    <name type="scientific">Deinococcus cavernae</name>
    <dbReference type="NCBI Taxonomy" id="2320857"/>
    <lineage>
        <taxon>Bacteria</taxon>
        <taxon>Thermotogati</taxon>
        <taxon>Deinococcota</taxon>
        <taxon>Deinococci</taxon>
        <taxon>Deinococcales</taxon>
        <taxon>Deinococcaceae</taxon>
        <taxon>Deinococcus</taxon>
    </lineage>
</organism>
<dbReference type="RefSeq" id="WP_119766685.1">
    <property type="nucleotide sequence ID" value="NZ_QYUJ01000017.1"/>
</dbReference>
<name>A0A418V1U1_9DEIO</name>